<accession>A0A397TV78</accession>
<dbReference type="Proteomes" id="UP000266673">
    <property type="component" value="Unassembled WGS sequence"/>
</dbReference>
<protein>
    <submittedName>
        <fullName evidence="1">Uncharacterized protein</fullName>
    </submittedName>
</protein>
<name>A0A397TV78_9GLOM</name>
<reference evidence="1 2" key="1">
    <citation type="submission" date="2018-06" db="EMBL/GenBank/DDBJ databases">
        <title>Comparative genomics reveals the genomic features of Rhizophagus irregularis, R. cerebriforme, R. diaphanum and Gigaspora rosea, and their symbiotic lifestyle signature.</title>
        <authorList>
            <person name="Morin E."/>
            <person name="San Clemente H."/>
            <person name="Chen E.C.H."/>
            <person name="De La Providencia I."/>
            <person name="Hainaut M."/>
            <person name="Kuo A."/>
            <person name="Kohler A."/>
            <person name="Murat C."/>
            <person name="Tang N."/>
            <person name="Roy S."/>
            <person name="Loubradou J."/>
            <person name="Henrissat B."/>
            <person name="Grigoriev I.V."/>
            <person name="Corradi N."/>
            <person name="Roux C."/>
            <person name="Martin F.M."/>
        </authorList>
    </citation>
    <scope>NUCLEOTIDE SEQUENCE [LARGE SCALE GENOMIC DNA]</scope>
    <source>
        <strain evidence="1 2">DAOM 194757</strain>
    </source>
</reference>
<comment type="caution">
    <text evidence="1">The sequence shown here is derived from an EMBL/GenBank/DDBJ whole genome shotgun (WGS) entry which is preliminary data.</text>
</comment>
<evidence type="ECO:0000313" key="1">
    <source>
        <dbReference type="EMBL" id="RIB01714.1"/>
    </source>
</evidence>
<dbReference type="EMBL" id="QKWP01002974">
    <property type="protein sequence ID" value="RIB01714.1"/>
    <property type="molecule type" value="Genomic_DNA"/>
</dbReference>
<dbReference type="AlphaFoldDB" id="A0A397TV78"/>
<gene>
    <name evidence="1" type="ORF">C2G38_2229933</name>
</gene>
<keyword evidence="2" id="KW-1185">Reference proteome</keyword>
<proteinExistence type="predicted"/>
<sequence>MTISTDYMNIIGWIPFKVTKGDMIKIGIWMKDEVCRYGDEGCEERPIYVLRCWLGKLYHKALKVVTKDLETEMILWHSSLIRVMVIYTVHPSLDVPSRCWCFVLGVSSFSFMVSEGCEKKKANLHIGMLIATNISIGIKTCDPQNAIQEWISGTKDVDGSIKGF</sequence>
<organism evidence="1 2">
    <name type="scientific">Gigaspora rosea</name>
    <dbReference type="NCBI Taxonomy" id="44941"/>
    <lineage>
        <taxon>Eukaryota</taxon>
        <taxon>Fungi</taxon>
        <taxon>Fungi incertae sedis</taxon>
        <taxon>Mucoromycota</taxon>
        <taxon>Glomeromycotina</taxon>
        <taxon>Glomeromycetes</taxon>
        <taxon>Diversisporales</taxon>
        <taxon>Gigasporaceae</taxon>
        <taxon>Gigaspora</taxon>
    </lineage>
</organism>
<evidence type="ECO:0000313" key="2">
    <source>
        <dbReference type="Proteomes" id="UP000266673"/>
    </source>
</evidence>